<feature type="compositionally biased region" description="Basic and acidic residues" evidence="1">
    <location>
        <begin position="59"/>
        <end position="69"/>
    </location>
</feature>
<evidence type="ECO:0000313" key="4">
    <source>
        <dbReference type="Proteomes" id="UP001476282"/>
    </source>
</evidence>
<keyword evidence="2" id="KW-1133">Transmembrane helix</keyword>
<feature type="compositionally biased region" description="Acidic residues" evidence="1">
    <location>
        <begin position="278"/>
        <end position="296"/>
    </location>
</feature>
<name>A0ABP9UIP4_9BACT</name>
<gene>
    <name evidence="3" type="ORF">Hsar01_00717</name>
</gene>
<keyword evidence="2" id="KW-0472">Membrane</keyword>
<comment type="caution">
    <text evidence="3">The sequence shown here is derived from an EMBL/GenBank/DDBJ whole genome shotgun (WGS) entry which is preliminary data.</text>
</comment>
<reference evidence="3 4" key="1">
    <citation type="submission" date="2024-02" db="EMBL/GenBank/DDBJ databases">
        <title>Haloferula sargassicola NBRC 104335.</title>
        <authorList>
            <person name="Ichikawa N."/>
            <person name="Katano-Makiyama Y."/>
            <person name="Hidaka K."/>
        </authorList>
    </citation>
    <scope>NUCLEOTIDE SEQUENCE [LARGE SCALE GENOMIC DNA]</scope>
    <source>
        <strain evidence="3 4">NBRC 104335</strain>
    </source>
</reference>
<proteinExistence type="predicted"/>
<accession>A0ABP9UIP4</accession>
<protein>
    <submittedName>
        <fullName evidence="3">Uncharacterized protein</fullName>
    </submittedName>
</protein>
<feature type="region of interest" description="Disordered" evidence="1">
    <location>
        <begin position="262"/>
        <end position="296"/>
    </location>
</feature>
<evidence type="ECO:0000256" key="1">
    <source>
        <dbReference type="SAM" id="MobiDB-lite"/>
    </source>
</evidence>
<dbReference type="Proteomes" id="UP001476282">
    <property type="component" value="Unassembled WGS sequence"/>
</dbReference>
<sequence>MSEQKFPIILGTVTVVLTGALVWWGLQSGSRYKAAKEQYDKAVRSIDTVNGWKAPKAPPTEENRRGKEKAVADFETSVEELQKSYDKFRAPTLEDTPPTAFSPTLLEATKRVSSKFEQVGTELPPGFYLGFARYVDQAPKQNITGLLGYELGASEELFMKLAESAPARLLNVYRRIMPEEVNKASDLKGQAFRVHSFEVTFSGREGSLREFLSTLDDSEKYYYVVRTMRVKNERETAPSANDAKFEQAAAAAAPAADANPFGGGGFVFPEENSGGDAAAEEEAPAEEAAVPEEPVDSGEILKQVLGSENIRVFLRIDVLQFLEPQTSPKG</sequence>
<evidence type="ECO:0000313" key="3">
    <source>
        <dbReference type="EMBL" id="GAA5481508.1"/>
    </source>
</evidence>
<dbReference type="NCBIfam" id="NF038287">
    <property type="entry name" value="Amuc_1100_fam"/>
    <property type="match status" value="1"/>
</dbReference>
<keyword evidence="4" id="KW-1185">Reference proteome</keyword>
<dbReference type="RefSeq" id="WP_353565658.1">
    <property type="nucleotide sequence ID" value="NZ_BAABRI010000003.1"/>
</dbReference>
<evidence type="ECO:0000256" key="2">
    <source>
        <dbReference type="SAM" id="Phobius"/>
    </source>
</evidence>
<keyword evidence="2" id="KW-0812">Transmembrane</keyword>
<feature type="transmembrane region" description="Helical" evidence="2">
    <location>
        <begin position="6"/>
        <end position="26"/>
    </location>
</feature>
<dbReference type="InterPro" id="IPR048049">
    <property type="entry name" value="Amuc_1100-like"/>
</dbReference>
<dbReference type="EMBL" id="BAABRI010000003">
    <property type="protein sequence ID" value="GAA5481508.1"/>
    <property type="molecule type" value="Genomic_DNA"/>
</dbReference>
<feature type="region of interest" description="Disordered" evidence="1">
    <location>
        <begin position="50"/>
        <end position="69"/>
    </location>
</feature>
<organism evidence="3 4">
    <name type="scientific">Haloferula sargassicola</name>
    <dbReference type="NCBI Taxonomy" id="490096"/>
    <lineage>
        <taxon>Bacteria</taxon>
        <taxon>Pseudomonadati</taxon>
        <taxon>Verrucomicrobiota</taxon>
        <taxon>Verrucomicrobiia</taxon>
        <taxon>Verrucomicrobiales</taxon>
        <taxon>Verrucomicrobiaceae</taxon>
        <taxon>Haloferula</taxon>
    </lineage>
</organism>